<evidence type="ECO:0000256" key="1">
    <source>
        <dbReference type="ARBA" id="ARBA00022763"/>
    </source>
</evidence>
<accession>A0ABV7WYK2</accession>
<dbReference type="SUPFAM" id="SSF56672">
    <property type="entry name" value="DNA/RNA polymerases"/>
    <property type="match status" value="1"/>
</dbReference>
<protein>
    <submittedName>
        <fullName evidence="3">Y-family DNA polymerase</fullName>
    </submittedName>
</protein>
<sequence length="557" mass="61544">MVLQRSLFGPDNRSGAATERRFLVLFLPHWPTDYLKRHDPGLKAPLALYERVKGGLRLAALDMEAMRLGLRPGQNLADARAQVPDLGVRELDRDFFESAFADFADWHSNASPLVSVLTDAAPYGDLVLDITGVAHLFGGENAMLRHLLVRLRALGYAAAGAVASTIGAAWGVSHFARSQVVAPAALEASVDALPVAALRLGDRQIATLAQMGLKFVGDLRSRPRKPLQARFGASLLTRLDQAYGLVAERMAPRLPVPEHFVERRLADPIALLDDVLMVAHDLAVQLGCRFEAEGLGAQAFHLFLYRVDHKVMSLSLNAARLTRDPAHIAELFRQRARRLEGEYDAGFGIDMVRLAASSLDRLEAVQYGAFAAPSGEEDLDRLLDRLASRLGAGAVLRSQFVASHVPERAVRLVPAVTMAAAGIPPDLPRRHRPLRLLPVPENVAINAEVPDGLPASMVWRRQAYRLVRAAGPERLGAEWWRSGERLQLAPPPPETEDSGMADQDRPFVADLPIFDPLAGTRDYYAVEDEEGRRFWVFRQGFHRRERPASWYLHGFFP</sequence>
<dbReference type="EMBL" id="JBHRYD010000001">
    <property type="protein sequence ID" value="MFC3704102.1"/>
    <property type="molecule type" value="Genomic_DNA"/>
</dbReference>
<name>A0ABV7WYK2_9HYPH</name>
<dbReference type="RefSeq" id="WP_380095424.1">
    <property type="nucleotide sequence ID" value="NZ_JBHRYD010000001.1"/>
</dbReference>
<dbReference type="Pfam" id="PF11799">
    <property type="entry name" value="IMS_C"/>
    <property type="match status" value="1"/>
</dbReference>
<gene>
    <name evidence="3" type="ORF">ACFOOL_04965</name>
</gene>
<keyword evidence="4" id="KW-1185">Reference proteome</keyword>
<dbReference type="CDD" id="cd03468">
    <property type="entry name" value="PolY_like"/>
    <property type="match status" value="1"/>
</dbReference>
<evidence type="ECO:0000259" key="2">
    <source>
        <dbReference type="Pfam" id="PF11799"/>
    </source>
</evidence>
<reference evidence="4" key="1">
    <citation type="journal article" date="2019" name="Int. J. Syst. Evol. Microbiol.">
        <title>The Global Catalogue of Microorganisms (GCM) 10K type strain sequencing project: providing services to taxonomists for standard genome sequencing and annotation.</title>
        <authorList>
            <consortium name="The Broad Institute Genomics Platform"/>
            <consortium name="The Broad Institute Genome Sequencing Center for Infectious Disease"/>
            <person name="Wu L."/>
            <person name="Ma J."/>
        </authorList>
    </citation>
    <scope>NUCLEOTIDE SEQUENCE [LARGE SCALE GENOMIC DNA]</scope>
    <source>
        <strain evidence="4">KCTC 42281</strain>
    </source>
</reference>
<proteinExistence type="predicted"/>
<feature type="domain" description="DNA polymerase Y-family little finger" evidence="2">
    <location>
        <begin position="261"/>
        <end position="362"/>
    </location>
</feature>
<keyword evidence="1" id="KW-0227">DNA damage</keyword>
<dbReference type="InterPro" id="IPR043502">
    <property type="entry name" value="DNA/RNA_pol_sf"/>
</dbReference>
<organism evidence="3 4">
    <name type="scientific">Devosia honganensis</name>
    <dbReference type="NCBI Taxonomy" id="1610527"/>
    <lineage>
        <taxon>Bacteria</taxon>
        <taxon>Pseudomonadati</taxon>
        <taxon>Pseudomonadota</taxon>
        <taxon>Alphaproteobacteria</taxon>
        <taxon>Hyphomicrobiales</taxon>
        <taxon>Devosiaceae</taxon>
        <taxon>Devosia</taxon>
    </lineage>
</organism>
<dbReference type="Proteomes" id="UP001595613">
    <property type="component" value="Unassembled WGS sequence"/>
</dbReference>
<dbReference type="InterPro" id="IPR050356">
    <property type="entry name" value="SulA_CellDiv_inhibitor"/>
</dbReference>
<evidence type="ECO:0000313" key="4">
    <source>
        <dbReference type="Proteomes" id="UP001595613"/>
    </source>
</evidence>
<dbReference type="PANTHER" id="PTHR35369:SF2">
    <property type="entry name" value="BLR3025 PROTEIN"/>
    <property type="match status" value="1"/>
</dbReference>
<evidence type="ECO:0000313" key="3">
    <source>
        <dbReference type="EMBL" id="MFC3704102.1"/>
    </source>
</evidence>
<dbReference type="InterPro" id="IPR017961">
    <property type="entry name" value="DNA_pol_Y-fam_little_finger"/>
</dbReference>
<dbReference type="PANTHER" id="PTHR35369">
    <property type="entry name" value="BLR3025 PROTEIN-RELATED"/>
    <property type="match status" value="1"/>
</dbReference>
<comment type="caution">
    <text evidence="3">The sequence shown here is derived from an EMBL/GenBank/DDBJ whole genome shotgun (WGS) entry which is preliminary data.</text>
</comment>